<dbReference type="SMART" id="SM00484">
    <property type="entry name" value="XPGI"/>
    <property type="match status" value="1"/>
</dbReference>
<dbReference type="Pfam" id="PF00752">
    <property type="entry name" value="XPG_N"/>
    <property type="match status" value="1"/>
</dbReference>
<feature type="domain" description="XPG-I" evidence="7">
    <location>
        <begin position="123"/>
        <end position="194"/>
    </location>
</feature>
<dbReference type="PANTHER" id="PTHR11081">
    <property type="entry name" value="FLAP ENDONUCLEASE FAMILY MEMBER"/>
    <property type="match status" value="1"/>
</dbReference>
<dbReference type="PRINTS" id="PR00853">
    <property type="entry name" value="XPGRADSUPER"/>
</dbReference>
<dbReference type="InterPro" id="IPR006085">
    <property type="entry name" value="XPG_DNA_repair_N"/>
</dbReference>
<dbReference type="EMBL" id="CAWYQH010000119">
    <property type="protein sequence ID" value="CAK8691254.1"/>
    <property type="molecule type" value="Genomic_DNA"/>
</dbReference>
<feature type="domain" description="XPG N-terminal" evidence="8">
    <location>
        <begin position="1"/>
        <end position="97"/>
    </location>
</feature>
<dbReference type="Gene3D" id="1.10.150.20">
    <property type="entry name" value="5' to 3' exonuclease, C-terminal subdomain"/>
    <property type="match status" value="1"/>
</dbReference>
<evidence type="ECO:0000259" key="8">
    <source>
        <dbReference type="SMART" id="SM00485"/>
    </source>
</evidence>
<comment type="caution">
    <text evidence="9">The sequence shown here is derived from an EMBL/GenBank/DDBJ whole genome shotgun (WGS) entry which is preliminary data.</text>
</comment>
<evidence type="ECO:0000256" key="1">
    <source>
        <dbReference type="ARBA" id="ARBA00001946"/>
    </source>
</evidence>
<name>A0ABP0GHM8_CLALP</name>
<feature type="region of interest" description="Disordered" evidence="6">
    <location>
        <begin position="463"/>
        <end position="492"/>
    </location>
</feature>
<dbReference type="InterPro" id="IPR036279">
    <property type="entry name" value="5-3_exonuclease_C_sf"/>
</dbReference>
<keyword evidence="5" id="KW-0460">Magnesium</keyword>
<sequence>MGVYGLWDILEENKIGTTRSLKDLRNETLAVDLAPWICQSEAVGSTSSNVETYIRNLISRVVKLIRGGVKLVFVIDGKPPLLKQQTIANRSNTRFSKKRGFSRITCSRNELDARLKKCCEVLEYLGIPCLKADGEAEATCAALNLNRNVDACITNDSDVFLYGARKVYKNITFNKQEATVDCYEMKNIWTKLKLNRDSFIAMALLTGCDYTVDGKHGVPGVGKVKALKLLNLWQGKNTLQALRDWKTKPKPEIPCKLLHCTVCKHLGTKNKHFKGSCDDCGRDCANGKDTFNECNCPWHLHKNESIEDEIWLKAQQVDGFPPEEIIQEFKKPRNVKEIPRAHAPCLDGLMKCLQWTPDFIMKIVLPLLTYRALSLKEKSFVEFIGIEKMRILNRREIYDVKWLVLVRGYGEHVSPEPRQLVKAAYPDVVKKFSEDLEKKRNVSKIQNASSGSKEMTDFFKQKKRKFVPDKGNTLDNQSADDDENNNLAKELGSSSSVIDDNDVIYVQ</sequence>
<evidence type="ECO:0000256" key="5">
    <source>
        <dbReference type="ARBA" id="ARBA00022842"/>
    </source>
</evidence>
<dbReference type="InterPro" id="IPR006086">
    <property type="entry name" value="XPG-I_dom"/>
</dbReference>
<dbReference type="SMART" id="SM00279">
    <property type="entry name" value="HhH2"/>
    <property type="match status" value="1"/>
</dbReference>
<keyword evidence="10" id="KW-1185">Reference proteome</keyword>
<dbReference type="SMART" id="SM00485">
    <property type="entry name" value="XPGN"/>
    <property type="match status" value="1"/>
</dbReference>
<dbReference type="CDD" id="cd09869">
    <property type="entry name" value="PIN_GEN1"/>
    <property type="match status" value="1"/>
</dbReference>
<dbReference type="InterPro" id="IPR008918">
    <property type="entry name" value="HhH2"/>
</dbReference>
<keyword evidence="3" id="KW-0479">Metal-binding</keyword>
<keyword evidence="2" id="KW-0540">Nuclease</keyword>
<dbReference type="Pfam" id="PF00867">
    <property type="entry name" value="XPG_I"/>
    <property type="match status" value="1"/>
</dbReference>
<dbReference type="SUPFAM" id="SSF47807">
    <property type="entry name" value="5' to 3' exonuclease, C-terminal subdomain"/>
    <property type="match status" value="1"/>
</dbReference>
<proteinExistence type="predicted"/>
<evidence type="ECO:0000313" key="10">
    <source>
        <dbReference type="Proteomes" id="UP001642483"/>
    </source>
</evidence>
<dbReference type="Gene3D" id="3.40.50.1010">
    <property type="entry name" value="5'-nuclease"/>
    <property type="match status" value="1"/>
</dbReference>
<reference evidence="9 10" key="1">
    <citation type="submission" date="2024-02" db="EMBL/GenBank/DDBJ databases">
        <authorList>
            <person name="Daric V."/>
            <person name="Darras S."/>
        </authorList>
    </citation>
    <scope>NUCLEOTIDE SEQUENCE [LARGE SCALE GENOMIC DNA]</scope>
</reference>
<protein>
    <recommendedName>
        <fullName evidence="11">Flap endonuclease GEN</fullName>
    </recommendedName>
</protein>
<evidence type="ECO:0008006" key="11">
    <source>
        <dbReference type="Google" id="ProtNLM"/>
    </source>
</evidence>
<accession>A0ABP0GHM8</accession>
<dbReference type="SUPFAM" id="SSF88723">
    <property type="entry name" value="PIN domain-like"/>
    <property type="match status" value="1"/>
</dbReference>
<dbReference type="InterPro" id="IPR029060">
    <property type="entry name" value="PIN-like_dom_sf"/>
</dbReference>
<evidence type="ECO:0000259" key="7">
    <source>
        <dbReference type="SMART" id="SM00484"/>
    </source>
</evidence>
<dbReference type="InterPro" id="IPR006084">
    <property type="entry name" value="XPG/Rad2"/>
</dbReference>
<evidence type="ECO:0000256" key="2">
    <source>
        <dbReference type="ARBA" id="ARBA00022722"/>
    </source>
</evidence>
<organism evidence="9 10">
    <name type="scientific">Clavelina lepadiformis</name>
    <name type="common">Light-bulb sea squirt</name>
    <name type="synonym">Ascidia lepadiformis</name>
    <dbReference type="NCBI Taxonomy" id="159417"/>
    <lineage>
        <taxon>Eukaryota</taxon>
        <taxon>Metazoa</taxon>
        <taxon>Chordata</taxon>
        <taxon>Tunicata</taxon>
        <taxon>Ascidiacea</taxon>
        <taxon>Aplousobranchia</taxon>
        <taxon>Clavelinidae</taxon>
        <taxon>Clavelina</taxon>
    </lineage>
</organism>
<evidence type="ECO:0000256" key="4">
    <source>
        <dbReference type="ARBA" id="ARBA00022801"/>
    </source>
</evidence>
<dbReference type="Proteomes" id="UP001642483">
    <property type="component" value="Unassembled WGS sequence"/>
</dbReference>
<keyword evidence="4" id="KW-0378">Hydrolase</keyword>
<evidence type="ECO:0000256" key="6">
    <source>
        <dbReference type="SAM" id="MobiDB-lite"/>
    </source>
</evidence>
<evidence type="ECO:0000313" key="9">
    <source>
        <dbReference type="EMBL" id="CAK8691254.1"/>
    </source>
</evidence>
<comment type="cofactor">
    <cofactor evidence="1">
        <name>Mg(2+)</name>
        <dbReference type="ChEBI" id="CHEBI:18420"/>
    </cofactor>
</comment>
<gene>
    <name evidence="9" type="ORF">CVLEPA_LOCUS23830</name>
</gene>
<evidence type="ECO:0000256" key="3">
    <source>
        <dbReference type="ARBA" id="ARBA00022723"/>
    </source>
</evidence>
<dbReference type="PANTHER" id="PTHR11081:SF70">
    <property type="entry name" value="FLAP ENDONUCLEASE GEN HOMOLOG 1"/>
    <property type="match status" value="1"/>
</dbReference>